<reference evidence="2" key="1">
    <citation type="journal article" date="2020" name="Nature">
        <title>Giant virus diversity and host interactions through global metagenomics.</title>
        <authorList>
            <person name="Schulz F."/>
            <person name="Roux S."/>
            <person name="Paez-Espino D."/>
            <person name="Jungbluth S."/>
            <person name="Walsh D.A."/>
            <person name="Denef V.J."/>
            <person name="McMahon K.D."/>
            <person name="Konstantinidis K.T."/>
            <person name="Eloe-Fadrosh E.A."/>
            <person name="Kyrpides N.C."/>
            <person name="Woyke T."/>
        </authorList>
    </citation>
    <scope>NUCLEOTIDE SEQUENCE</scope>
    <source>
        <strain evidence="2">GVMAG-M-3300023174-176</strain>
    </source>
</reference>
<feature type="transmembrane region" description="Helical" evidence="1">
    <location>
        <begin position="6"/>
        <end position="27"/>
    </location>
</feature>
<name>A0A6C0DHV0_9ZZZZ</name>
<keyword evidence="1" id="KW-0472">Membrane</keyword>
<keyword evidence="1" id="KW-0812">Transmembrane</keyword>
<keyword evidence="1" id="KW-1133">Transmembrane helix</keyword>
<evidence type="ECO:0000313" key="2">
    <source>
        <dbReference type="EMBL" id="QHT15830.1"/>
    </source>
</evidence>
<accession>A0A6C0DHV0</accession>
<organism evidence="2">
    <name type="scientific">viral metagenome</name>
    <dbReference type="NCBI Taxonomy" id="1070528"/>
    <lineage>
        <taxon>unclassified sequences</taxon>
        <taxon>metagenomes</taxon>
        <taxon>organismal metagenomes</taxon>
    </lineage>
</organism>
<protein>
    <recommendedName>
        <fullName evidence="3">PI-PLC Y-box domain-containing protein</fullName>
    </recommendedName>
</protein>
<sequence>MNVTEYLSILFVLVVLVSGIIMIMKVLKAKEGFADYKTDGAYKDQLAKVVALRDLRANGRQNMGQMLDFYESASTKQDPHEVLPPDQDSLVNFYTLGCRFAGYLGPFEKGYFNTREAVMSALKMGCRSFVLEIDYNDECKHKSDDNARYFPQLVVRNVQGRKFHVTASNPDCQTSSNSSINDVSKALSENAFSLLGSQNGPLIIILYILRVPQPDSQNPNRKLNYLSNIAKALNPLLNRNIENIPSGGKFSRQQQESLLLTNSIRDYNERVIFMCNANTDDFRTASPKYDTDKDLDYIVNLRLTMGQTQLGATTQTTTSQFGKLDTVQSYLSIPQDQITNAIEKSKLTYSVCFEQDPQVQTDSDTFQNLTSKFGINCIPIQIWNSDSDFLFNRENGMFAKYSFIPKPKNLRFIKEPLLIPKSASVTMNAQGGELRVPTTT</sequence>
<proteinExistence type="predicted"/>
<evidence type="ECO:0000256" key="1">
    <source>
        <dbReference type="SAM" id="Phobius"/>
    </source>
</evidence>
<dbReference type="AlphaFoldDB" id="A0A6C0DHV0"/>
<dbReference type="EMBL" id="MN739613">
    <property type="protein sequence ID" value="QHT15830.1"/>
    <property type="molecule type" value="Genomic_DNA"/>
</dbReference>
<evidence type="ECO:0008006" key="3">
    <source>
        <dbReference type="Google" id="ProtNLM"/>
    </source>
</evidence>